<name>A0ABU1ILM0_9BACL</name>
<evidence type="ECO:0000313" key="2">
    <source>
        <dbReference type="Proteomes" id="UP001185012"/>
    </source>
</evidence>
<keyword evidence="2" id="KW-1185">Reference proteome</keyword>
<sequence length="149" mass="17794">MATLEYRLDEPDRDHPVLFTYEEIDEEEISTRFVCDYFVTEDRVYEQTATAFGDKGPIIFVRQADDEQVWDAEGIPHPMWKGIRLEIRRFSEEAQFYPVIEIIQCRTQAELRLYLQGEILYRGGRQWRKTSAEVDENRKVYVLYVQSVE</sequence>
<dbReference type="Proteomes" id="UP001185012">
    <property type="component" value="Unassembled WGS sequence"/>
</dbReference>
<evidence type="ECO:0000313" key="1">
    <source>
        <dbReference type="EMBL" id="MDR6225591.1"/>
    </source>
</evidence>
<proteinExistence type="predicted"/>
<dbReference type="EMBL" id="JAVDQG010000003">
    <property type="protein sequence ID" value="MDR6225591.1"/>
    <property type="molecule type" value="Genomic_DNA"/>
</dbReference>
<comment type="caution">
    <text evidence="1">The sequence shown here is derived from an EMBL/GenBank/DDBJ whole genome shotgun (WGS) entry which is preliminary data.</text>
</comment>
<organism evidence="1 2">
    <name type="scientific">Desmospora profundinema</name>
    <dbReference type="NCBI Taxonomy" id="1571184"/>
    <lineage>
        <taxon>Bacteria</taxon>
        <taxon>Bacillati</taxon>
        <taxon>Bacillota</taxon>
        <taxon>Bacilli</taxon>
        <taxon>Bacillales</taxon>
        <taxon>Thermoactinomycetaceae</taxon>
        <taxon>Desmospora</taxon>
    </lineage>
</organism>
<protein>
    <submittedName>
        <fullName evidence="1">Uncharacterized protein</fullName>
    </submittedName>
</protein>
<dbReference type="RefSeq" id="WP_309864470.1">
    <property type="nucleotide sequence ID" value="NZ_JAVDQG010000003.1"/>
</dbReference>
<reference evidence="1 2" key="1">
    <citation type="submission" date="2023-07" db="EMBL/GenBank/DDBJ databases">
        <title>Genomic Encyclopedia of Type Strains, Phase IV (KMG-IV): sequencing the most valuable type-strain genomes for metagenomic binning, comparative biology and taxonomic classification.</title>
        <authorList>
            <person name="Goeker M."/>
        </authorList>
    </citation>
    <scope>NUCLEOTIDE SEQUENCE [LARGE SCALE GENOMIC DNA]</scope>
    <source>
        <strain evidence="1 2">DSM 45903</strain>
    </source>
</reference>
<gene>
    <name evidence="1" type="ORF">JOE21_001589</name>
</gene>
<accession>A0ABU1ILM0</accession>